<dbReference type="GO" id="GO:0006303">
    <property type="term" value="P:double-strand break repair via nonhomologous end joining"/>
    <property type="evidence" value="ECO:0007669"/>
    <property type="project" value="TreeGrafter"/>
</dbReference>
<dbReference type="EC" id="2.7.7.7" evidence="18"/>
<dbReference type="PANTHER" id="PTHR11276">
    <property type="entry name" value="DNA POLYMERASE TYPE-X FAMILY MEMBER"/>
    <property type="match status" value="1"/>
</dbReference>
<evidence type="ECO:0000256" key="1">
    <source>
        <dbReference type="ARBA" id="ARBA00001946"/>
    </source>
</evidence>
<organism evidence="21 22">
    <name type="scientific">Mycena pura</name>
    <dbReference type="NCBI Taxonomy" id="153505"/>
    <lineage>
        <taxon>Eukaryota</taxon>
        <taxon>Fungi</taxon>
        <taxon>Dikarya</taxon>
        <taxon>Basidiomycota</taxon>
        <taxon>Agaricomycotina</taxon>
        <taxon>Agaricomycetes</taxon>
        <taxon>Agaricomycetidae</taxon>
        <taxon>Agaricales</taxon>
        <taxon>Marasmiineae</taxon>
        <taxon>Mycenaceae</taxon>
        <taxon>Mycena</taxon>
    </lineage>
</organism>
<dbReference type="PRINTS" id="PR00869">
    <property type="entry name" value="DNAPOLX"/>
</dbReference>
<keyword evidence="9" id="KW-0832">Ubl conjugation</keyword>
<evidence type="ECO:0000256" key="6">
    <source>
        <dbReference type="ARBA" id="ARBA00022695"/>
    </source>
</evidence>
<evidence type="ECO:0000256" key="9">
    <source>
        <dbReference type="ARBA" id="ARBA00022843"/>
    </source>
</evidence>
<dbReference type="Gene3D" id="3.30.210.10">
    <property type="entry name" value="DNA polymerase, thumb domain"/>
    <property type="match status" value="1"/>
</dbReference>
<dbReference type="InterPro" id="IPR027421">
    <property type="entry name" value="DNA_pol_lamdba_lyase_dom_sf"/>
</dbReference>
<evidence type="ECO:0000259" key="20">
    <source>
        <dbReference type="SMART" id="SM00483"/>
    </source>
</evidence>
<comment type="similarity">
    <text evidence="18">Belongs to the DNA polymerase type-X family.</text>
</comment>
<feature type="domain" description="DNA-directed DNA polymerase X" evidence="20">
    <location>
        <begin position="25"/>
        <end position="408"/>
    </location>
</feature>
<evidence type="ECO:0000313" key="22">
    <source>
        <dbReference type="Proteomes" id="UP001219525"/>
    </source>
</evidence>
<dbReference type="Gene3D" id="3.30.460.10">
    <property type="entry name" value="Beta Polymerase, domain 2"/>
    <property type="match status" value="1"/>
</dbReference>
<dbReference type="Proteomes" id="UP001219525">
    <property type="component" value="Unassembled WGS sequence"/>
</dbReference>
<evidence type="ECO:0000256" key="11">
    <source>
        <dbReference type="ARBA" id="ARBA00023053"/>
    </source>
</evidence>
<comment type="catalytic activity">
    <reaction evidence="17 18">
        <text>DNA(n) + a 2'-deoxyribonucleoside 5'-triphosphate = DNA(n+1) + diphosphate</text>
        <dbReference type="Rhea" id="RHEA:22508"/>
        <dbReference type="Rhea" id="RHEA-COMP:17339"/>
        <dbReference type="Rhea" id="RHEA-COMP:17340"/>
        <dbReference type="ChEBI" id="CHEBI:33019"/>
        <dbReference type="ChEBI" id="CHEBI:61560"/>
        <dbReference type="ChEBI" id="CHEBI:173112"/>
        <dbReference type="EC" id="2.7.7.7"/>
    </reaction>
</comment>
<dbReference type="GO" id="GO:0140078">
    <property type="term" value="F:class I DNA-(apurinic or apyrimidinic site) endonuclease activity"/>
    <property type="evidence" value="ECO:0007669"/>
    <property type="project" value="UniProtKB-EC"/>
</dbReference>
<keyword evidence="5 18" id="KW-0808">Transferase</keyword>
<dbReference type="GO" id="GO:0046872">
    <property type="term" value="F:metal ion binding"/>
    <property type="evidence" value="ECO:0007669"/>
    <property type="project" value="UniProtKB-UniRule"/>
</dbReference>
<comment type="cofactor">
    <cofactor evidence="1">
        <name>Mg(2+)</name>
        <dbReference type="ChEBI" id="CHEBI:18420"/>
    </cofactor>
</comment>
<dbReference type="Gene3D" id="1.10.150.20">
    <property type="entry name" value="5' to 3' exonuclease, C-terminal subdomain"/>
    <property type="match status" value="1"/>
</dbReference>
<evidence type="ECO:0000256" key="3">
    <source>
        <dbReference type="ARBA" id="ARBA00022481"/>
    </source>
</evidence>
<dbReference type="SMART" id="SM00278">
    <property type="entry name" value="HhH1"/>
    <property type="match status" value="2"/>
</dbReference>
<evidence type="ECO:0000256" key="16">
    <source>
        <dbReference type="ARBA" id="ARBA00045548"/>
    </source>
</evidence>
<evidence type="ECO:0000256" key="5">
    <source>
        <dbReference type="ARBA" id="ARBA00022679"/>
    </source>
</evidence>
<evidence type="ECO:0000313" key="21">
    <source>
        <dbReference type="EMBL" id="KAJ7213869.1"/>
    </source>
</evidence>
<dbReference type="AlphaFoldDB" id="A0AAD6VLW7"/>
<name>A0AAD6VLW7_9AGAR</name>
<evidence type="ECO:0000256" key="14">
    <source>
        <dbReference type="ARBA" id="ARBA00044632"/>
    </source>
</evidence>
<gene>
    <name evidence="21" type="ORF">GGX14DRAFT_444335</name>
</gene>
<evidence type="ECO:0000256" key="4">
    <source>
        <dbReference type="ARBA" id="ARBA00022634"/>
    </source>
</evidence>
<proteinExistence type="inferred from homology"/>
<dbReference type="InterPro" id="IPR002008">
    <property type="entry name" value="DNA_pol_X_beta-like"/>
</dbReference>
<comment type="function">
    <text evidence="16">Repair polymerase that plays a key role in base-excision repair. During this process, the damaged base is excised by specific DNA glycosylases, the DNA backbone is nicked at the abasic site by an apurinic/apyrimidic (AP) endonuclease, and POLB removes 5'-deoxyribose-phosphate from the preincised AP site acting as a 5'-deoxyribose-phosphate lyase (5'-dRP lyase); through its DNA polymerase activity, it adds one nucleotide to the 3' end of the arising single-nucleotide gap. Conducts 'gap-filling' DNA synthesis in a stepwise distributive fashion rather than in a processive fashion as for other DNA polymerases. It is also able to cleave sugar-phosphate bonds 3' to an intact AP site, acting as an AP lyase.</text>
</comment>
<dbReference type="InterPro" id="IPR018944">
    <property type="entry name" value="DNA_pol_lambd_fingers_domain"/>
</dbReference>
<dbReference type="Pfam" id="PF14791">
    <property type="entry name" value="DNA_pol_B_thumb"/>
    <property type="match status" value="1"/>
</dbReference>
<keyword evidence="8 18" id="KW-0227">DNA damage</keyword>
<evidence type="ECO:0000256" key="2">
    <source>
        <dbReference type="ARBA" id="ARBA00004496"/>
    </source>
</evidence>
<dbReference type="Gene3D" id="1.10.150.110">
    <property type="entry name" value="DNA polymerase beta, N-terminal domain-like"/>
    <property type="match status" value="1"/>
</dbReference>
<dbReference type="Pfam" id="PF14716">
    <property type="entry name" value="HHH_8"/>
    <property type="match status" value="1"/>
</dbReference>
<dbReference type="InterPro" id="IPR029398">
    <property type="entry name" value="PolB_thumb"/>
</dbReference>
<dbReference type="InterPro" id="IPR037160">
    <property type="entry name" value="DNA_Pol_thumb_sf"/>
</dbReference>
<keyword evidence="13" id="KW-0456">Lyase</keyword>
<keyword evidence="4" id="KW-0237">DNA synthesis</keyword>
<dbReference type="InterPro" id="IPR043519">
    <property type="entry name" value="NT_sf"/>
</dbReference>
<dbReference type="SUPFAM" id="SSF81301">
    <property type="entry name" value="Nucleotidyltransferase"/>
    <property type="match status" value="1"/>
</dbReference>
<dbReference type="GO" id="GO:0003677">
    <property type="term" value="F:DNA binding"/>
    <property type="evidence" value="ECO:0007669"/>
    <property type="project" value="UniProtKB-UniRule"/>
</dbReference>
<evidence type="ECO:0000256" key="15">
    <source>
        <dbReference type="ARBA" id="ARBA00044678"/>
    </source>
</evidence>
<keyword evidence="12 18" id="KW-0234">DNA repair</keyword>
<dbReference type="InterPro" id="IPR002054">
    <property type="entry name" value="DNA-dir_DNA_pol_X"/>
</dbReference>
<evidence type="ECO:0000256" key="8">
    <source>
        <dbReference type="ARBA" id="ARBA00022763"/>
    </source>
</evidence>
<dbReference type="Pfam" id="PF14792">
    <property type="entry name" value="DNA_pol_B_palm"/>
    <property type="match status" value="1"/>
</dbReference>
<dbReference type="GO" id="GO:0003887">
    <property type="term" value="F:DNA-directed DNA polymerase activity"/>
    <property type="evidence" value="ECO:0007669"/>
    <property type="project" value="UniProtKB-UniRule"/>
</dbReference>
<keyword evidence="6 18" id="KW-0548">Nucleotidyltransferase</keyword>
<reference evidence="21" key="1">
    <citation type="submission" date="2023-03" db="EMBL/GenBank/DDBJ databases">
        <title>Massive genome expansion in bonnet fungi (Mycena s.s.) driven by repeated elements and novel gene families across ecological guilds.</title>
        <authorList>
            <consortium name="Lawrence Berkeley National Laboratory"/>
            <person name="Harder C.B."/>
            <person name="Miyauchi S."/>
            <person name="Viragh M."/>
            <person name="Kuo A."/>
            <person name="Thoen E."/>
            <person name="Andreopoulos B."/>
            <person name="Lu D."/>
            <person name="Skrede I."/>
            <person name="Drula E."/>
            <person name="Henrissat B."/>
            <person name="Morin E."/>
            <person name="Kohler A."/>
            <person name="Barry K."/>
            <person name="LaButti K."/>
            <person name="Morin E."/>
            <person name="Salamov A."/>
            <person name="Lipzen A."/>
            <person name="Mereny Z."/>
            <person name="Hegedus B."/>
            <person name="Baldrian P."/>
            <person name="Stursova M."/>
            <person name="Weitz H."/>
            <person name="Taylor A."/>
            <person name="Grigoriev I.V."/>
            <person name="Nagy L.G."/>
            <person name="Martin F."/>
            <person name="Kauserud H."/>
        </authorList>
    </citation>
    <scope>NUCLEOTIDE SEQUENCE</scope>
    <source>
        <strain evidence="21">9144</strain>
    </source>
</reference>
<evidence type="ECO:0000256" key="10">
    <source>
        <dbReference type="ARBA" id="ARBA00022932"/>
    </source>
</evidence>
<keyword evidence="3" id="KW-0488">Methylation</keyword>
<dbReference type="PANTHER" id="PTHR11276:SF28">
    <property type="entry name" value="DNA POLYMERASE LAMBDA"/>
    <property type="match status" value="1"/>
</dbReference>
<comment type="caution">
    <text evidence="21">The sequence shown here is derived from an EMBL/GenBank/DDBJ whole genome shotgun (WGS) entry which is preliminary data.</text>
</comment>
<keyword evidence="18" id="KW-0539">Nucleus</keyword>
<evidence type="ECO:0000259" key="19">
    <source>
        <dbReference type="SMART" id="SM00278"/>
    </source>
</evidence>
<sequence length="429" mass="47825">MFSFQCRRRFPILSAKFRTYSAGTNGPNHAILDMLKSTQDKDEEAKSPNKNPYKIRAFTSAIKVIGELDHPIRSADEAKALKGVGPGILRRIKEHLEMSGCACKYTPIDPETAELAKRNRLARAELERIPGVGPVKAGDLLAAGCMSIEQLRTTPQYLDMLSKTQRTGLKYFHHFANPVSRQEAEAVTQFVRDAISPKYEVIIGGSYRRGAPHTSDIDLVILHPDHVHVPFPDLPSTIPGTQRKRKSSPKLPASILQLDLIPALQNRAILAATLSSGDLKWQGIVLLPDRESLTKDDHWTERQRRVAAIETGEGNYRRMDLNLVAQKSRGAALLSHTGDNEFIRDLRIRASKLGLHLNEFGLWRWNQSSDEGHGANGSSGFWELVRAETEEEVLGELGMDYVEPVKRNFSLVLGKTAPRGKKKTDNTSL</sequence>
<evidence type="ECO:0000256" key="18">
    <source>
        <dbReference type="RuleBase" id="RU366014"/>
    </source>
</evidence>
<comment type="function">
    <text evidence="18">DNA polymerase that functions in several pathways of DNA repair. Involved in base excision repair (BER) responsible for repair of lesions that give rise to abasic (AP) sites in DNA. Also contributes to DNA double-strand break repair by non-homologous end joining and homologous recombination. Has both template-dependent and template-independent (terminal transferase) DNA polymerase activities. Has also a 5'-deoxyribose-5-phosphate lyase (dRP lyase) activity.</text>
</comment>
<comment type="catalytic activity">
    <reaction evidence="14">
        <text>2'-deoxyribonucleotide-(2'-deoxyribose 5'-phosphate)-2'-deoxyribonucleotide-DNA = a 3'-end 2'-deoxyribonucleotide-(2,3-dehydro-2,3-deoxyribose 5'-phosphate)-DNA + a 5'-end 5'-phospho-2'-deoxyribonucleoside-DNA + H(+)</text>
        <dbReference type="Rhea" id="RHEA:66592"/>
        <dbReference type="Rhea" id="RHEA-COMP:13180"/>
        <dbReference type="Rhea" id="RHEA-COMP:16897"/>
        <dbReference type="Rhea" id="RHEA-COMP:17067"/>
        <dbReference type="ChEBI" id="CHEBI:15378"/>
        <dbReference type="ChEBI" id="CHEBI:136412"/>
        <dbReference type="ChEBI" id="CHEBI:157695"/>
        <dbReference type="ChEBI" id="CHEBI:167181"/>
        <dbReference type="EC" id="4.2.99.18"/>
    </reaction>
</comment>
<dbReference type="Pfam" id="PF10391">
    <property type="entry name" value="DNA_pol_lambd_f"/>
    <property type="match status" value="1"/>
</dbReference>
<dbReference type="InterPro" id="IPR003583">
    <property type="entry name" value="Hlx-hairpin-Hlx_DNA-bd_motif"/>
</dbReference>
<accession>A0AAD6VLW7</accession>
<keyword evidence="22" id="KW-1185">Reference proteome</keyword>
<evidence type="ECO:0000256" key="12">
    <source>
        <dbReference type="ARBA" id="ARBA00023204"/>
    </source>
</evidence>
<evidence type="ECO:0000256" key="17">
    <source>
        <dbReference type="ARBA" id="ARBA00049244"/>
    </source>
</evidence>
<dbReference type="InterPro" id="IPR010996">
    <property type="entry name" value="HHH_MUS81"/>
</dbReference>
<protein>
    <recommendedName>
        <fullName evidence="18">DNA polymerase</fullName>
        <ecNumber evidence="18">2.7.7.7</ecNumber>
    </recommendedName>
</protein>
<comment type="subcellular location">
    <subcellularLocation>
        <location evidence="2">Cytoplasm</location>
    </subcellularLocation>
    <subcellularLocation>
        <location evidence="18">Nucleus</location>
    </subcellularLocation>
</comment>
<feature type="domain" description="Helix-hairpin-helix DNA-binding motif class 1" evidence="19">
    <location>
        <begin position="76"/>
        <end position="95"/>
    </location>
</feature>
<comment type="catalytic activity">
    <reaction evidence="15">
        <text>a 5'-end 2'-deoxyribose-2'-deoxyribonucleotide-DNA = (2E,4S)-4-hydroxypenten-2-al-5-phosphate + a 5'-end 5'-phospho-2'-deoxyribonucleoside-DNA + H(+)</text>
        <dbReference type="Rhea" id="RHEA:76255"/>
        <dbReference type="Rhea" id="RHEA-COMP:13180"/>
        <dbReference type="Rhea" id="RHEA-COMP:18657"/>
        <dbReference type="ChEBI" id="CHEBI:15378"/>
        <dbReference type="ChEBI" id="CHEBI:136412"/>
        <dbReference type="ChEBI" id="CHEBI:195194"/>
        <dbReference type="ChEBI" id="CHEBI:195195"/>
    </reaction>
</comment>
<dbReference type="SUPFAM" id="SSF47802">
    <property type="entry name" value="DNA polymerase beta, N-terminal domain-like"/>
    <property type="match status" value="1"/>
</dbReference>
<dbReference type="SMART" id="SM00483">
    <property type="entry name" value="POLXc"/>
    <property type="match status" value="1"/>
</dbReference>
<feature type="domain" description="Helix-hairpin-helix DNA-binding motif class 1" evidence="19">
    <location>
        <begin position="124"/>
        <end position="143"/>
    </location>
</feature>
<evidence type="ECO:0000256" key="13">
    <source>
        <dbReference type="ARBA" id="ARBA00023239"/>
    </source>
</evidence>
<dbReference type="SUPFAM" id="SSF81585">
    <property type="entry name" value="PsbU/PolX domain-like"/>
    <property type="match status" value="1"/>
</dbReference>
<dbReference type="GO" id="GO:0005737">
    <property type="term" value="C:cytoplasm"/>
    <property type="evidence" value="ECO:0007669"/>
    <property type="project" value="UniProtKB-SubCell"/>
</dbReference>
<dbReference type="InterPro" id="IPR022312">
    <property type="entry name" value="DNA_pol_X"/>
</dbReference>
<evidence type="ECO:0000256" key="7">
    <source>
        <dbReference type="ARBA" id="ARBA00022705"/>
    </source>
</evidence>
<keyword evidence="11" id="KW-0915">Sodium</keyword>
<keyword evidence="10 18" id="KW-0239">DNA-directed DNA polymerase</keyword>
<dbReference type="EMBL" id="JARJCW010000020">
    <property type="protein sequence ID" value="KAJ7213869.1"/>
    <property type="molecule type" value="Genomic_DNA"/>
</dbReference>
<dbReference type="GO" id="GO:0005634">
    <property type="term" value="C:nucleus"/>
    <property type="evidence" value="ECO:0007669"/>
    <property type="project" value="UniProtKB-SubCell"/>
</dbReference>
<keyword evidence="7" id="KW-0235">DNA replication</keyword>
<dbReference type="PRINTS" id="PR00870">
    <property type="entry name" value="DNAPOLXBETA"/>
</dbReference>
<dbReference type="InterPro" id="IPR028207">
    <property type="entry name" value="DNA_pol_B_palm_palm"/>
</dbReference>